<organism evidence="2 3">
    <name type="scientific">Venustampulla echinocandica</name>
    <dbReference type="NCBI Taxonomy" id="2656787"/>
    <lineage>
        <taxon>Eukaryota</taxon>
        <taxon>Fungi</taxon>
        <taxon>Dikarya</taxon>
        <taxon>Ascomycota</taxon>
        <taxon>Pezizomycotina</taxon>
        <taxon>Leotiomycetes</taxon>
        <taxon>Helotiales</taxon>
        <taxon>Pleuroascaceae</taxon>
        <taxon>Venustampulla</taxon>
    </lineage>
</organism>
<keyword evidence="3" id="KW-1185">Reference proteome</keyword>
<feature type="compositionally biased region" description="Polar residues" evidence="1">
    <location>
        <begin position="205"/>
        <end position="214"/>
    </location>
</feature>
<dbReference type="Pfam" id="PF12929">
    <property type="entry name" value="Mid1"/>
    <property type="match status" value="1"/>
</dbReference>
<comment type="caution">
    <text evidence="2">The sequence shown here is derived from an EMBL/GenBank/DDBJ whole genome shotgun (WGS) entry which is preliminary data.</text>
</comment>
<dbReference type="EMBL" id="NPIC01000006">
    <property type="protein sequence ID" value="RDL35062.1"/>
    <property type="molecule type" value="Genomic_DNA"/>
</dbReference>
<feature type="region of interest" description="Disordered" evidence="1">
    <location>
        <begin position="188"/>
        <end position="221"/>
    </location>
</feature>
<accession>A0A370TI81</accession>
<evidence type="ECO:0000313" key="3">
    <source>
        <dbReference type="Proteomes" id="UP000254866"/>
    </source>
</evidence>
<dbReference type="GO" id="GO:0098703">
    <property type="term" value="P:calcium ion import across plasma membrane"/>
    <property type="evidence" value="ECO:0007669"/>
    <property type="project" value="InterPro"/>
</dbReference>
<dbReference type="PANTHER" id="PTHR39142">
    <property type="entry name" value="MID1P"/>
    <property type="match status" value="1"/>
</dbReference>
<dbReference type="AlphaFoldDB" id="A0A370TI81"/>
<feature type="region of interest" description="Disordered" evidence="1">
    <location>
        <begin position="142"/>
        <end position="163"/>
    </location>
</feature>
<dbReference type="PANTHER" id="PTHR39142:SF1">
    <property type="entry name" value="AEL197CP"/>
    <property type="match status" value="1"/>
</dbReference>
<feature type="compositionally biased region" description="Acidic residues" evidence="1">
    <location>
        <begin position="146"/>
        <end position="160"/>
    </location>
</feature>
<proteinExistence type="predicted"/>
<reference evidence="2 3" key="1">
    <citation type="journal article" date="2018" name="IMA Fungus">
        <title>IMA Genome-F 9: Draft genome sequence of Annulohypoxylon stygium, Aspergillus mulundensis, Berkeleyomyces basicola (syn. Thielaviopsis basicola), Ceratocystis smalleyi, two Cercospora beticola strains, Coleophoma cylindrospora, Fusarium fracticaudum, Phialophora cf. hyalina, and Morchella septimelata.</title>
        <authorList>
            <person name="Wingfield B.D."/>
            <person name="Bills G.F."/>
            <person name="Dong Y."/>
            <person name="Huang W."/>
            <person name="Nel W.J."/>
            <person name="Swalarsk-Parry B.S."/>
            <person name="Vaghefi N."/>
            <person name="Wilken P.M."/>
            <person name="An Z."/>
            <person name="de Beer Z.W."/>
            <person name="De Vos L."/>
            <person name="Chen L."/>
            <person name="Duong T.A."/>
            <person name="Gao Y."/>
            <person name="Hammerbacher A."/>
            <person name="Kikkert J.R."/>
            <person name="Li Y."/>
            <person name="Li H."/>
            <person name="Li K."/>
            <person name="Li Q."/>
            <person name="Liu X."/>
            <person name="Ma X."/>
            <person name="Naidoo K."/>
            <person name="Pethybridge S.J."/>
            <person name="Sun J."/>
            <person name="Steenkamp E.T."/>
            <person name="van der Nest M.A."/>
            <person name="van Wyk S."/>
            <person name="Wingfield M.J."/>
            <person name="Xiong C."/>
            <person name="Yue Q."/>
            <person name="Zhang X."/>
        </authorList>
    </citation>
    <scope>NUCLEOTIDE SEQUENCE [LARGE SCALE GENOMIC DNA]</scope>
    <source>
        <strain evidence="2 3">BP 5553</strain>
    </source>
</reference>
<dbReference type="RefSeq" id="XP_031867885.1">
    <property type="nucleotide sequence ID" value="XM_032015616.1"/>
</dbReference>
<protein>
    <recommendedName>
        <fullName evidence="4">FZ domain-containing protein</fullName>
    </recommendedName>
</protein>
<dbReference type="InterPro" id="IPR024338">
    <property type="entry name" value="MID1/Yam8"/>
</dbReference>
<dbReference type="Proteomes" id="UP000254866">
    <property type="component" value="Unassembled WGS sequence"/>
</dbReference>
<evidence type="ECO:0000313" key="2">
    <source>
        <dbReference type="EMBL" id="RDL35062.1"/>
    </source>
</evidence>
<dbReference type="STRING" id="2656787.A0A370TI81"/>
<name>A0A370TI81_9HELO</name>
<dbReference type="GeneID" id="43599842"/>
<evidence type="ECO:0008006" key="4">
    <source>
        <dbReference type="Google" id="ProtNLM"/>
    </source>
</evidence>
<evidence type="ECO:0000256" key="1">
    <source>
        <dbReference type="SAM" id="MobiDB-lite"/>
    </source>
</evidence>
<dbReference type="GO" id="GO:0005262">
    <property type="term" value="F:calcium channel activity"/>
    <property type="evidence" value="ECO:0007669"/>
    <property type="project" value="InterPro"/>
</dbReference>
<gene>
    <name evidence="2" type="ORF">BP5553_06993</name>
</gene>
<dbReference type="OrthoDB" id="5405745at2759"/>
<sequence length="659" mass="71782">MPLPKLSPLQSRLAASLIASVMLLLLYFTFSFPHFAYAADVDSIQPEDHNHERLLGGPVLDVDLESLELGDISYQSEFVGVDRGIIGRTPTADDPTGLTNNDPVTINIELGRTVSYVFTNVSLYGEKSKTEPFLPVPRYPRRSLVDGEEEPEDVDEDEEGFASNKLALRQSSTGGNRTLYVSVTACGQPKPVQNTTTSPPPQLQLYISQTSDNKNPGPGKSPQVMVELVEGYGMYEMNATGDVFIGVYGKNDTAYTGPWSAQIAASIDAPFHYYHNISDPNLLLVDSDSSSAFLVADNPMKFDSYRNFDKWSKISPPYVLFASNAQDQAIQGLRHSYCGLANSPGTIAPDRPGQTNNQVQFWWDKEMTNPLPRQKFYVSQLSGATKYNAILAVRGNSTSAEPGVVGGGGQVFRQTDFSTLSESNCALVSNLTLCNQISYSVPANPTLFPNTSALAAFYENYTTTYWKFFQNAMSMVPCETTPSAQYSLATDCTRCEAAYKEWFCAVSVPRCKGFSATSSWLQPRAMGQPFPDGTFLDAEQLAVAGQSKSLNNSRNPTIDAMIKPGPYKEVLPCDRLCYNVVQNCPASLGFNCPLPGDIGFATSYFDTSQQVVVLDPNSTQTQMRCNYPGSIVGLGAGGRALPPQGLAVLLLVVLGLMFV</sequence>